<evidence type="ECO:0000256" key="2">
    <source>
        <dbReference type="ARBA" id="ARBA00022692"/>
    </source>
</evidence>
<dbReference type="Pfam" id="PF07690">
    <property type="entry name" value="MFS_1"/>
    <property type="match status" value="1"/>
</dbReference>
<dbReference type="AlphaFoldDB" id="A0A6A4X718"/>
<protein>
    <submittedName>
        <fullName evidence="8">Organic cation transporter-like protein</fullName>
    </submittedName>
</protein>
<gene>
    <name evidence="8" type="primary">Orct2_2</name>
    <name evidence="8" type="ORF">FJT64_017317</name>
</gene>
<sequence length="720" mass="80171">MLSIYEARSKVRVRRKLRTARSALRSSRRHRGGGGGGGGTKMRVQDAIQLIGQGRRYHAIVLTILALNFMFISLHIFSDLFLRLEPRHHCRLPENGTREQWIPYKREKGKFSSCYIYSEPLTDQEIYKYHPLYFDNQPPKPHDIVEREITSSEQNLALDDTDEAEDTSPSEYKREKLRCSEFEYQDTHGSTMITEWGLSCDKDRRLHASTVICVAMLLGGIMFAPFVDKLGRKTLLMMCCVQNTLLAIGVTFVGDFNSYLVLRFLARLYIEGVEVGVLVLAVELVPAKNRPLAPFMLFVAYSLGHCLLPVLAYFFKSWRYFQLTIALGSAVLIPITSLIVPESLNWLVSSGRHKEAEKIIRRAARLNGLQLPDNFSLDEMDDQDKTDDKKEPAGSQAAHRLQRRVTQMNGHGRSKQGAGDFMQHEIHAHLGHWSKLADMMKNHQLRKHFCIVSYVWAVVGFLYFGLTTSTMESKGNVYLNYGLSGVVMIPACVSVFLILRRFGRKKPIMAMLFGCGLSVIGSTLCPLQSADGTDLYPLYLLLKMLSKYTTFSALVSIRLLIIEIFPTPVRGSLVGLTAMFGLLGSGLGYYYSVMLAFSRYVGVAAGCLALVAALLCRLLPETSNRPLPDTIHDVMEAYRDVFVNMLSMMGGVGGGPDGSGSGGGGQAENGRAAKGSQRKRASVQKAPLAEPEEHAAMLTDREQPSGSRRASKAPAWTPDV</sequence>
<keyword evidence="9" id="KW-1185">Reference proteome</keyword>
<evidence type="ECO:0000256" key="3">
    <source>
        <dbReference type="ARBA" id="ARBA00022989"/>
    </source>
</evidence>
<dbReference type="PANTHER" id="PTHR24064">
    <property type="entry name" value="SOLUTE CARRIER FAMILY 22 MEMBER"/>
    <property type="match status" value="1"/>
</dbReference>
<reference evidence="8 9" key="1">
    <citation type="submission" date="2019-07" db="EMBL/GenBank/DDBJ databases">
        <title>Draft genome assembly of a fouling barnacle, Amphibalanus amphitrite (Darwin, 1854): The first reference genome for Thecostraca.</title>
        <authorList>
            <person name="Kim W."/>
        </authorList>
    </citation>
    <scope>NUCLEOTIDE SEQUENCE [LARGE SCALE GENOMIC DNA]</scope>
    <source>
        <strain evidence="8">SNU_AA5</strain>
        <tissue evidence="8">Soma without cirri and trophi</tissue>
    </source>
</reference>
<accession>A0A6A4X718</accession>
<feature type="transmembrane region" description="Helical" evidence="6">
    <location>
        <begin position="573"/>
        <end position="591"/>
    </location>
</feature>
<evidence type="ECO:0000256" key="6">
    <source>
        <dbReference type="SAM" id="Phobius"/>
    </source>
</evidence>
<feature type="region of interest" description="Disordered" evidence="5">
    <location>
        <begin position="374"/>
        <end position="416"/>
    </location>
</feature>
<feature type="transmembrane region" description="Helical" evidence="6">
    <location>
        <begin position="511"/>
        <end position="530"/>
    </location>
</feature>
<feature type="transmembrane region" description="Helical" evidence="6">
    <location>
        <begin position="292"/>
        <end position="314"/>
    </location>
</feature>
<dbReference type="InterPro" id="IPR020846">
    <property type="entry name" value="MFS_dom"/>
</dbReference>
<evidence type="ECO:0000313" key="8">
    <source>
        <dbReference type="EMBL" id="KAF0311920.1"/>
    </source>
</evidence>
<dbReference type="InterPro" id="IPR036259">
    <property type="entry name" value="MFS_trans_sf"/>
</dbReference>
<dbReference type="EMBL" id="VIIS01000206">
    <property type="protein sequence ID" value="KAF0311920.1"/>
    <property type="molecule type" value="Genomic_DNA"/>
</dbReference>
<evidence type="ECO:0000259" key="7">
    <source>
        <dbReference type="PROSITE" id="PS50850"/>
    </source>
</evidence>
<evidence type="ECO:0000313" key="9">
    <source>
        <dbReference type="Proteomes" id="UP000440578"/>
    </source>
</evidence>
<feature type="compositionally biased region" description="Gly residues" evidence="5">
    <location>
        <begin position="654"/>
        <end position="667"/>
    </location>
</feature>
<keyword evidence="4 6" id="KW-0472">Membrane</keyword>
<feature type="transmembrane region" description="Helical" evidence="6">
    <location>
        <begin position="536"/>
        <end position="561"/>
    </location>
</feature>
<feature type="transmembrane region" description="Helical" evidence="6">
    <location>
        <begin position="320"/>
        <end position="340"/>
    </location>
</feature>
<feature type="domain" description="Major facilitator superfamily (MFS) profile" evidence="7">
    <location>
        <begin position="152"/>
        <end position="624"/>
    </location>
</feature>
<dbReference type="OrthoDB" id="5296287at2759"/>
<dbReference type="GO" id="GO:0016020">
    <property type="term" value="C:membrane"/>
    <property type="evidence" value="ECO:0007669"/>
    <property type="project" value="UniProtKB-SubCell"/>
</dbReference>
<dbReference type="SUPFAM" id="SSF103473">
    <property type="entry name" value="MFS general substrate transporter"/>
    <property type="match status" value="1"/>
</dbReference>
<dbReference type="Gene3D" id="1.20.1250.20">
    <property type="entry name" value="MFS general substrate transporter like domains"/>
    <property type="match status" value="1"/>
</dbReference>
<evidence type="ECO:0000256" key="1">
    <source>
        <dbReference type="ARBA" id="ARBA00004141"/>
    </source>
</evidence>
<proteinExistence type="predicted"/>
<dbReference type="Proteomes" id="UP000440578">
    <property type="component" value="Unassembled WGS sequence"/>
</dbReference>
<feature type="region of interest" description="Disordered" evidence="5">
    <location>
        <begin position="654"/>
        <end position="720"/>
    </location>
</feature>
<feature type="transmembrane region" description="Helical" evidence="6">
    <location>
        <begin position="449"/>
        <end position="466"/>
    </location>
</feature>
<feature type="transmembrane region" description="Helical" evidence="6">
    <location>
        <begin position="478"/>
        <end position="499"/>
    </location>
</feature>
<feature type="compositionally biased region" description="Acidic residues" evidence="5">
    <location>
        <begin position="376"/>
        <end position="385"/>
    </location>
</feature>
<evidence type="ECO:0000256" key="4">
    <source>
        <dbReference type="ARBA" id="ARBA00023136"/>
    </source>
</evidence>
<feature type="transmembrane region" description="Helical" evidence="6">
    <location>
        <begin position="234"/>
        <end position="254"/>
    </location>
</feature>
<feature type="region of interest" description="Disordered" evidence="5">
    <location>
        <begin position="20"/>
        <end position="41"/>
    </location>
</feature>
<evidence type="ECO:0000256" key="5">
    <source>
        <dbReference type="SAM" id="MobiDB-lite"/>
    </source>
</evidence>
<comment type="subcellular location">
    <subcellularLocation>
        <location evidence="1">Membrane</location>
        <topology evidence="1">Multi-pass membrane protein</topology>
    </subcellularLocation>
</comment>
<feature type="compositionally biased region" description="Basic and acidic residues" evidence="5">
    <location>
        <begin position="691"/>
        <end position="703"/>
    </location>
</feature>
<dbReference type="GO" id="GO:0022857">
    <property type="term" value="F:transmembrane transporter activity"/>
    <property type="evidence" value="ECO:0007669"/>
    <property type="project" value="InterPro"/>
</dbReference>
<dbReference type="PROSITE" id="PS50850">
    <property type="entry name" value="MFS"/>
    <property type="match status" value="1"/>
</dbReference>
<keyword evidence="2 6" id="KW-0812">Transmembrane</keyword>
<keyword evidence="3 6" id="KW-1133">Transmembrane helix</keyword>
<name>A0A6A4X718_AMPAM</name>
<dbReference type="InterPro" id="IPR011701">
    <property type="entry name" value="MFS"/>
</dbReference>
<comment type="caution">
    <text evidence="8">The sequence shown here is derived from an EMBL/GenBank/DDBJ whole genome shotgun (WGS) entry which is preliminary data.</text>
</comment>
<feature type="transmembrane region" description="Helical" evidence="6">
    <location>
        <begin position="266"/>
        <end position="285"/>
    </location>
</feature>
<feature type="transmembrane region" description="Helical" evidence="6">
    <location>
        <begin position="206"/>
        <end position="227"/>
    </location>
</feature>
<feature type="transmembrane region" description="Helical" evidence="6">
    <location>
        <begin position="597"/>
        <end position="619"/>
    </location>
</feature>
<organism evidence="8 9">
    <name type="scientific">Amphibalanus amphitrite</name>
    <name type="common">Striped barnacle</name>
    <name type="synonym">Balanus amphitrite</name>
    <dbReference type="NCBI Taxonomy" id="1232801"/>
    <lineage>
        <taxon>Eukaryota</taxon>
        <taxon>Metazoa</taxon>
        <taxon>Ecdysozoa</taxon>
        <taxon>Arthropoda</taxon>
        <taxon>Crustacea</taxon>
        <taxon>Multicrustacea</taxon>
        <taxon>Cirripedia</taxon>
        <taxon>Thoracica</taxon>
        <taxon>Thoracicalcarea</taxon>
        <taxon>Balanomorpha</taxon>
        <taxon>Balanoidea</taxon>
        <taxon>Balanidae</taxon>
        <taxon>Amphibalaninae</taxon>
        <taxon>Amphibalanus</taxon>
    </lineage>
</organism>
<feature type="transmembrane region" description="Helical" evidence="6">
    <location>
        <begin position="57"/>
        <end position="77"/>
    </location>
</feature>